<dbReference type="STRING" id="134849.SAMN05443668_102360"/>
<protein>
    <recommendedName>
        <fullName evidence="4">DUF3027 domain-containing protein</fullName>
    </recommendedName>
</protein>
<dbReference type="InterPro" id="IPR021391">
    <property type="entry name" value="DUF3027"/>
</dbReference>
<evidence type="ECO:0008006" key="4">
    <source>
        <dbReference type="Google" id="ProtNLM"/>
    </source>
</evidence>
<reference evidence="2 3" key="1">
    <citation type="submission" date="2016-11" db="EMBL/GenBank/DDBJ databases">
        <authorList>
            <person name="Jaros S."/>
            <person name="Januszkiewicz K."/>
            <person name="Wedrychowicz H."/>
        </authorList>
    </citation>
    <scope>NUCLEOTIDE SEQUENCE [LARGE SCALE GENOMIC DNA]</scope>
    <source>
        <strain evidence="2 3">DSM 46144</strain>
    </source>
</reference>
<evidence type="ECO:0000256" key="1">
    <source>
        <dbReference type="SAM" id="MobiDB-lite"/>
    </source>
</evidence>
<dbReference type="AlphaFoldDB" id="A0A1M7N0U6"/>
<proteinExistence type="predicted"/>
<evidence type="ECO:0000313" key="3">
    <source>
        <dbReference type="Proteomes" id="UP000184440"/>
    </source>
</evidence>
<feature type="region of interest" description="Disordered" evidence="1">
    <location>
        <begin position="1"/>
        <end position="54"/>
    </location>
</feature>
<sequence length="317" mass="33375">MNDVTTRTVHRPAVPDSAGDGPMPDAVPPMESVVTGNPEATDAPRPGKAAARRAPRPVKLDAVCAQATDLALQAAHEVGGEMVGAPVDVTADGERLVTHRFAALQPGYSGWYWCVTVARAPRSKHVTINEVALLPGSDALLAPEWVPWSERLRPGDLGVGDLLPTAPDDDRLMPGYVLSDDPEVVEVEYEIGFGRPRVMSRLGREETAERWYTSRSGPESDLAKAAPARCGTCGFYLKLSGSLGSLFGGCGNLFAPDDGRIVSADHGCGAHSEALVEPAPPVPPAPMALDDDLEVIRTAHTPGSVEDSTDAEPLGHG</sequence>
<keyword evidence="3" id="KW-1185">Reference proteome</keyword>
<name>A0A1M7N0U6_9ACTN</name>
<dbReference type="EMBL" id="FRCS01000002">
    <property type="protein sequence ID" value="SHM96985.1"/>
    <property type="molecule type" value="Genomic_DNA"/>
</dbReference>
<organism evidence="2 3">
    <name type="scientific">Cryptosporangium aurantiacum</name>
    <dbReference type="NCBI Taxonomy" id="134849"/>
    <lineage>
        <taxon>Bacteria</taxon>
        <taxon>Bacillati</taxon>
        <taxon>Actinomycetota</taxon>
        <taxon>Actinomycetes</taxon>
        <taxon>Cryptosporangiales</taxon>
        <taxon>Cryptosporangiaceae</taxon>
        <taxon>Cryptosporangium</taxon>
    </lineage>
</organism>
<dbReference type="Pfam" id="PF11228">
    <property type="entry name" value="DUF3027"/>
    <property type="match status" value="1"/>
</dbReference>
<gene>
    <name evidence="2" type="ORF">SAMN05443668_102360</name>
</gene>
<accession>A0A1M7N0U6</accession>
<dbReference type="Proteomes" id="UP000184440">
    <property type="component" value="Unassembled WGS sequence"/>
</dbReference>
<evidence type="ECO:0000313" key="2">
    <source>
        <dbReference type="EMBL" id="SHM96985.1"/>
    </source>
</evidence>